<organism evidence="1 2">
    <name type="scientific">Bradyrhizobium yuanmingense</name>
    <dbReference type="NCBI Taxonomy" id="108015"/>
    <lineage>
        <taxon>Bacteria</taxon>
        <taxon>Pseudomonadati</taxon>
        <taxon>Pseudomonadota</taxon>
        <taxon>Alphaproteobacteria</taxon>
        <taxon>Hyphomicrobiales</taxon>
        <taxon>Nitrobacteraceae</taxon>
        <taxon>Bradyrhizobium</taxon>
    </lineage>
</organism>
<evidence type="ECO:0000313" key="2">
    <source>
        <dbReference type="Proteomes" id="UP000183174"/>
    </source>
</evidence>
<reference evidence="1 2" key="1">
    <citation type="submission" date="2016-08" db="EMBL/GenBank/DDBJ databases">
        <authorList>
            <person name="Seilhamer J.J."/>
        </authorList>
    </citation>
    <scope>NUCLEOTIDE SEQUENCE [LARGE SCALE GENOMIC DNA]</scope>
    <source>
        <strain evidence="1 2">CCBAU 10071</strain>
    </source>
</reference>
<name>A0A1C3V7X6_9BRAD</name>
<dbReference type="AlphaFoldDB" id="A0A1C3V7X6"/>
<accession>A0A1C3V7X6</accession>
<dbReference type="Proteomes" id="UP000183174">
    <property type="component" value="Unassembled WGS sequence"/>
</dbReference>
<dbReference type="RefSeq" id="WP_036021535.1">
    <property type="nucleotide sequence ID" value="NZ_FMAE01000003.1"/>
</dbReference>
<sequence>MRKLDQNDKNADQKPSLSILGVYSFSADKAAYARFIRELIDSHDPPNFSEEVKDILRNGGRGDEIVPLTPEERQDWEGELRFYMDDAAVLEVLVKNPDPRFNPHDFAQIDPSNPKDHSEMAWNEMFLTADGETEIETDYKQRLPAAKQYRVVFVIHRWVPSLPLLSSYGELQAPPVQPLPERLWCLASYDLPEPSAGAIQ</sequence>
<protein>
    <submittedName>
        <fullName evidence="1">Uncharacterized protein</fullName>
    </submittedName>
</protein>
<gene>
    <name evidence="1" type="ORF">GA0061099_1003319</name>
</gene>
<evidence type="ECO:0000313" key="1">
    <source>
        <dbReference type="EMBL" id="SCB23781.1"/>
    </source>
</evidence>
<dbReference type="EMBL" id="FMAE01000003">
    <property type="protein sequence ID" value="SCB23781.1"/>
    <property type="molecule type" value="Genomic_DNA"/>
</dbReference>
<proteinExistence type="predicted"/>